<keyword evidence="3" id="KW-1185">Reference proteome</keyword>
<dbReference type="AlphaFoldDB" id="A0AAE0RLY9"/>
<evidence type="ECO:0008006" key="4">
    <source>
        <dbReference type="Google" id="ProtNLM"/>
    </source>
</evidence>
<name>A0AAE0RLY9_9BIVA</name>
<organism evidence="2 3">
    <name type="scientific">Potamilus streckersoni</name>
    <dbReference type="NCBI Taxonomy" id="2493646"/>
    <lineage>
        <taxon>Eukaryota</taxon>
        <taxon>Metazoa</taxon>
        <taxon>Spiralia</taxon>
        <taxon>Lophotrochozoa</taxon>
        <taxon>Mollusca</taxon>
        <taxon>Bivalvia</taxon>
        <taxon>Autobranchia</taxon>
        <taxon>Heteroconchia</taxon>
        <taxon>Palaeoheterodonta</taxon>
        <taxon>Unionida</taxon>
        <taxon>Unionoidea</taxon>
        <taxon>Unionidae</taxon>
        <taxon>Ambleminae</taxon>
        <taxon>Lampsilini</taxon>
        <taxon>Potamilus</taxon>
    </lineage>
</organism>
<feature type="compositionally biased region" description="Basic and acidic residues" evidence="1">
    <location>
        <begin position="33"/>
        <end position="50"/>
    </location>
</feature>
<dbReference type="Proteomes" id="UP001195483">
    <property type="component" value="Unassembled WGS sequence"/>
</dbReference>
<feature type="region of interest" description="Disordered" evidence="1">
    <location>
        <begin position="1"/>
        <end position="50"/>
    </location>
</feature>
<dbReference type="EMBL" id="JAEAOA010000210">
    <property type="protein sequence ID" value="KAK3575917.1"/>
    <property type="molecule type" value="Genomic_DNA"/>
</dbReference>
<comment type="caution">
    <text evidence="2">The sequence shown here is derived from an EMBL/GenBank/DDBJ whole genome shotgun (WGS) entry which is preliminary data.</text>
</comment>
<sequence length="221" mass="24976">KIAMGSSSSVESYPKATRSNSAPQKIVVPASMENEKKSQPDKKEESVDGEKVLTEEEIRIRIENIFKALNEAIDTVKQIPSLRTEDGSWNGDLMKSLAIILKTYFSIKNISSLPYDVIQKYRREAGHQLSESKSTSVMCKVIMDGWKRGYRNEEGKTDAHQLKGISKSLHILLDCNNLYGYSMAEPMPFGGFHWITADQFLSETEKKIPDDVSYFVEVDLD</sequence>
<reference evidence="2" key="3">
    <citation type="submission" date="2023-05" db="EMBL/GenBank/DDBJ databases">
        <authorList>
            <person name="Smith C.H."/>
        </authorList>
    </citation>
    <scope>NUCLEOTIDE SEQUENCE</scope>
    <source>
        <strain evidence="2">CHS0354</strain>
        <tissue evidence="2">Mantle</tissue>
    </source>
</reference>
<gene>
    <name evidence="2" type="ORF">CHS0354_002558</name>
</gene>
<evidence type="ECO:0000256" key="1">
    <source>
        <dbReference type="SAM" id="MobiDB-lite"/>
    </source>
</evidence>
<reference evidence="2" key="2">
    <citation type="journal article" date="2021" name="Genome Biol. Evol.">
        <title>Developing a high-quality reference genome for a parasitic bivalve with doubly uniparental inheritance (Bivalvia: Unionida).</title>
        <authorList>
            <person name="Smith C.H."/>
        </authorList>
    </citation>
    <scope>NUCLEOTIDE SEQUENCE</scope>
    <source>
        <strain evidence="2">CHS0354</strain>
        <tissue evidence="2">Mantle</tissue>
    </source>
</reference>
<feature type="compositionally biased region" description="Polar residues" evidence="1">
    <location>
        <begin position="1"/>
        <end position="23"/>
    </location>
</feature>
<feature type="non-terminal residue" evidence="2">
    <location>
        <position position="1"/>
    </location>
</feature>
<evidence type="ECO:0000313" key="2">
    <source>
        <dbReference type="EMBL" id="KAK3575917.1"/>
    </source>
</evidence>
<accession>A0AAE0RLY9</accession>
<evidence type="ECO:0000313" key="3">
    <source>
        <dbReference type="Proteomes" id="UP001195483"/>
    </source>
</evidence>
<protein>
    <recommendedName>
        <fullName evidence="4">DNA-directed DNA polymerase</fullName>
    </recommendedName>
</protein>
<proteinExistence type="predicted"/>
<reference evidence="2" key="1">
    <citation type="journal article" date="2021" name="Genome Biol. Evol.">
        <title>A High-Quality Reference Genome for a Parasitic Bivalve with Doubly Uniparental Inheritance (Bivalvia: Unionida).</title>
        <authorList>
            <person name="Smith C.H."/>
        </authorList>
    </citation>
    <scope>NUCLEOTIDE SEQUENCE</scope>
    <source>
        <strain evidence="2">CHS0354</strain>
    </source>
</reference>